<dbReference type="GO" id="GO:0005737">
    <property type="term" value="C:cytoplasm"/>
    <property type="evidence" value="ECO:0007669"/>
    <property type="project" value="UniProtKB-SubCell"/>
</dbReference>
<evidence type="ECO:0000256" key="4">
    <source>
        <dbReference type="ARBA" id="ARBA00022490"/>
    </source>
</evidence>
<dbReference type="NCBIfam" id="TIGR02024">
    <property type="entry name" value="FtcD"/>
    <property type="match status" value="1"/>
</dbReference>
<keyword evidence="4" id="KW-0963">Cytoplasm</keyword>
<dbReference type="PANTHER" id="PTHR12234:SF1">
    <property type="entry name" value="FORMIMINOTRANSFERASE N-TERMINAL SUBDOMAIN-CONTAINING PROTEIN"/>
    <property type="match status" value="1"/>
</dbReference>
<feature type="domain" description="Formiminotransferase C-terminal subdomain" evidence="8">
    <location>
        <begin position="175"/>
        <end position="284"/>
    </location>
</feature>
<dbReference type="SUPFAM" id="SSF55116">
    <property type="entry name" value="Formiminotransferase domain of formiminotransferase-cyclodeaminase"/>
    <property type="match status" value="2"/>
</dbReference>
<dbReference type="InterPro" id="IPR037064">
    <property type="entry name" value="Formiminotransferase_N_sf"/>
</dbReference>
<gene>
    <name evidence="10" type="ORF">A2310_04190</name>
</gene>
<name>A0A1F4STP7_UNCSA</name>
<dbReference type="Pfam" id="PF07837">
    <property type="entry name" value="FTCD_N"/>
    <property type="match status" value="1"/>
</dbReference>
<keyword evidence="7" id="KW-0290">Folate-binding</keyword>
<proteinExistence type="predicted"/>
<dbReference type="UniPathway" id="UPA00379">
    <property type="reaction ID" value="UER00555"/>
</dbReference>
<protein>
    <recommendedName>
        <fullName evidence="3">glutamate formimidoyltransferase</fullName>
        <ecNumber evidence="3">2.1.2.5</ecNumber>
    </recommendedName>
</protein>
<dbReference type="InterPro" id="IPR012886">
    <property type="entry name" value="Formiminotransferase_N"/>
</dbReference>
<dbReference type="SMART" id="SM01222">
    <property type="entry name" value="FTCD_N"/>
    <property type="match status" value="1"/>
</dbReference>
<dbReference type="GO" id="GO:0019556">
    <property type="term" value="P:L-histidine catabolic process to glutamate and formamide"/>
    <property type="evidence" value="ECO:0007669"/>
    <property type="project" value="UniProtKB-UniPathway"/>
</dbReference>
<dbReference type="InterPro" id="IPR022384">
    <property type="entry name" value="FormiminoTrfase_cat_dom_sf"/>
</dbReference>
<comment type="caution">
    <text evidence="10">The sequence shown here is derived from an EMBL/GenBank/DDBJ whole genome shotgun (WGS) entry which is preliminary data.</text>
</comment>
<organism evidence="10 11">
    <name type="scientific">candidate division WOR-1 bacterium RIFOXYB2_FULL_37_13</name>
    <dbReference type="NCBI Taxonomy" id="1802579"/>
    <lineage>
        <taxon>Bacteria</taxon>
        <taxon>Bacillati</taxon>
        <taxon>Saganbacteria</taxon>
    </lineage>
</organism>
<dbReference type="GO" id="GO:0030409">
    <property type="term" value="F:glutamate formimidoyltransferase activity"/>
    <property type="evidence" value="ECO:0007669"/>
    <property type="project" value="UniProtKB-EC"/>
</dbReference>
<dbReference type="Pfam" id="PF02971">
    <property type="entry name" value="FTCD"/>
    <property type="match status" value="1"/>
</dbReference>
<dbReference type="InterPro" id="IPR013802">
    <property type="entry name" value="Formiminotransferase_C"/>
</dbReference>
<accession>A0A1F4STP7</accession>
<sequence>MLLECVPNISEGRDDELVKQIISVMKNVDIRNLHIDPDHNRSVITFFGEPQAVEQAAYDMTERAMQLLDIHEHDGVHPYIGVVDVIPFVPYKDTTMETAVKVSHSLGKRLWKGLKLPVYYYGFAAKQKERHDLPYVRKGGYEVLKREISQKERTPDEGIGLHIDAGAVAIGARNFLIAFNVNLNTKDLSIAQSIAKNIREKHGGLKGVRALGLELKSQGIVQVSINLVDHAETSLKRVFEWVEKWAYEYNVDILESEIVGMIPKDVYFLNMEKNLRIKNFSSALLI</sequence>
<dbReference type="InterPro" id="IPR051623">
    <property type="entry name" value="FTCD"/>
</dbReference>
<evidence type="ECO:0000259" key="8">
    <source>
        <dbReference type="SMART" id="SM01221"/>
    </source>
</evidence>
<dbReference type="EMBL" id="MEUB01000014">
    <property type="protein sequence ID" value="OGC23799.1"/>
    <property type="molecule type" value="Genomic_DNA"/>
</dbReference>
<feature type="domain" description="Formiminotransferase N-terminal subdomain" evidence="9">
    <location>
        <begin position="1"/>
        <end position="174"/>
    </location>
</feature>
<evidence type="ECO:0000256" key="3">
    <source>
        <dbReference type="ARBA" id="ARBA00012252"/>
    </source>
</evidence>
<dbReference type="Gene3D" id="3.30.70.670">
    <property type="entry name" value="Formiminotransferase, C-terminal subdomain"/>
    <property type="match status" value="1"/>
</dbReference>
<evidence type="ECO:0000256" key="5">
    <source>
        <dbReference type="ARBA" id="ARBA00022679"/>
    </source>
</evidence>
<dbReference type="GO" id="GO:0019557">
    <property type="term" value="P:L-histidine catabolic process to glutamate and formate"/>
    <property type="evidence" value="ECO:0007669"/>
    <property type="project" value="UniProtKB-UniPathway"/>
</dbReference>
<reference evidence="10 11" key="1">
    <citation type="journal article" date="2016" name="Nat. Commun.">
        <title>Thousands of microbial genomes shed light on interconnected biogeochemical processes in an aquifer system.</title>
        <authorList>
            <person name="Anantharaman K."/>
            <person name="Brown C.T."/>
            <person name="Hug L.A."/>
            <person name="Sharon I."/>
            <person name="Castelle C.J."/>
            <person name="Probst A.J."/>
            <person name="Thomas B.C."/>
            <person name="Singh A."/>
            <person name="Wilkins M.J."/>
            <person name="Karaoz U."/>
            <person name="Brodie E.L."/>
            <person name="Williams K.H."/>
            <person name="Hubbard S.S."/>
            <person name="Banfield J.F."/>
        </authorList>
    </citation>
    <scope>NUCLEOTIDE SEQUENCE [LARGE SCALE GENOMIC DNA]</scope>
</reference>
<dbReference type="EC" id="2.1.2.5" evidence="3"/>
<comment type="subcellular location">
    <subcellularLocation>
        <location evidence="1">Cytoplasm</location>
    </subcellularLocation>
</comment>
<evidence type="ECO:0000313" key="10">
    <source>
        <dbReference type="EMBL" id="OGC23799.1"/>
    </source>
</evidence>
<dbReference type="GO" id="GO:0005542">
    <property type="term" value="F:folic acid binding"/>
    <property type="evidence" value="ECO:0007669"/>
    <property type="project" value="UniProtKB-KW"/>
</dbReference>
<dbReference type="AlphaFoldDB" id="A0A1F4STP7"/>
<dbReference type="STRING" id="1802579.A2310_04190"/>
<dbReference type="PANTHER" id="PTHR12234">
    <property type="entry name" value="FORMIMINOTRANSFERASE-CYCLODEAMINASE"/>
    <property type="match status" value="1"/>
</dbReference>
<evidence type="ECO:0000313" key="11">
    <source>
        <dbReference type="Proteomes" id="UP000178417"/>
    </source>
</evidence>
<evidence type="ECO:0000256" key="7">
    <source>
        <dbReference type="ARBA" id="ARBA00022954"/>
    </source>
</evidence>
<dbReference type="InterPro" id="IPR037070">
    <property type="entry name" value="Formiminotransferase_C_sf"/>
</dbReference>
<evidence type="ECO:0000256" key="6">
    <source>
        <dbReference type="ARBA" id="ARBA00022808"/>
    </source>
</evidence>
<evidence type="ECO:0000256" key="2">
    <source>
        <dbReference type="ARBA" id="ARBA00005082"/>
    </source>
</evidence>
<keyword evidence="6" id="KW-0369">Histidine metabolism</keyword>
<comment type="pathway">
    <text evidence="2">Amino-acid degradation; L-histidine degradation into L-glutamate; L-glutamate from N-formimidoyl-L-glutamate (transferase route): step 1/1.</text>
</comment>
<keyword evidence="5 10" id="KW-0808">Transferase</keyword>
<dbReference type="Gene3D" id="3.30.990.10">
    <property type="entry name" value="Formiminotransferase, N-terminal subdomain"/>
    <property type="match status" value="1"/>
</dbReference>
<evidence type="ECO:0000256" key="1">
    <source>
        <dbReference type="ARBA" id="ARBA00004496"/>
    </source>
</evidence>
<evidence type="ECO:0000259" key="9">
    <source>
        <dbReference type="SMART" id="SM01222"/>
    </source>
</evidence>
<dbReference type="SMART" id="SM01221">
    <property type="entry name" value="FTCD"/>
    <property type="match status" value="1"/>
</dbReference>
<dbReference type="Proteomes" id="UP000178417">
    <property type="component" value="Unassembled WGS sequence"/>
</dbReference>
<dbReference type="InterPro" id="IPR004227">
    <property type="entry name" value="Formiminotransferase_cat"/>
</dbReference>